<reference evidence="1 2" key="1">
    <citation type="journal article" date="2021" name="Sci. Rep.">
        <title>The genome of the diatom Chaetoceros tenuissimus carries an ancient integrated fragment of an extant virus.</title>
        <authorList>
            <person name="Hongo Y."/>
            <person name="Kimura K."/>
            <person name="Takaki Y."/>
            <person name="Yoshida Y."/>
            <person name="Baba S."/>
            <person name="Kobayashi G."/>
            <person name="Nagasaki K."/>
            <person name="Hano T."/>
            <person name="Tomaru Y."/>
        </authorList>
    </citation>
    <scope>NUCLEOTIDE SEQUENCE [LARGE SCALE GENOMIC DNA]</scope>
    <source>
        <strain evidence="1 2">NIES-3715</strain>
    </source>
</reference>
<dbReference type="Proteomes" id="UP001054902">
    <property type="component" value="Unassembled WGS sequence"/>
</dbReference>
<gene>
    <name evidence="1" type="ORF">CTEN210_06603</name>
</gene>
<comment type="caution">
    <text evidence="1">The sequence shown here is derived from an EMBL/GenBank/DDBJ whole genome shotgun (WGS) entry which is preliminary data.</text>
</comment>
<dbReference type="AlphaFoldDB" id="A0AAD3CQ62"/>
<organism evidence="1 2">
    <name type="scientific">Chaetoceros tenuissimus</name>
    <dbReference type="NCBI Taxonomy" id="426638"/>
    <lineage>
        <taxon>Eukaryota</taxon>
        <taxon>Sar</taxon>
        <taxon>Stramenopiles</taxon>
        <taxon>Ochrophyta</taxon>
        <taxon>Bacillariophyta</taxon>
        <taxon>Coscinodiscophyceae</taxon>
        <taxon>Chaetocerotophycidae</taxon>
        <taxon>Chaetocerotales</taxon>
        <taxon>Chaetocerotaceae</taxon>
        <taxon>Chaetoceros</taxon>
    </lineage>
</organism>
<dbReference type="EMBL" id="BLLK01000038">
    <property type="protein sequence ID" value="GFH50127.1"/>
    <property type="molecule type" value="Genomic_DNA"/>
</dbReference>
<accession>A0AAD3CQ62</accession>
<evidence type="ECO:0000313" key="1">
    <source>
        <dbReference type="EMBL" id="GFH50127.1"/>
    </source>
</evidence>
<evidence type="ECO:0000313" key="2">
    <source>
        <dbReference type="Proteomes" id="UP001054902"/>
    </source>
</evidence>
<proteinExistence type="predicted"/>
<keyword evidence="2" id="KW-1185">Reference proteome</keyword>
<name>A0AAD3CQ62_9STRA</name>
<protein>
    <submittedName>
        <fullName evidence="1">Uncharacterized protein</fullName>
    </submittedName>
</protein>
<sequence length="67" mass="8062">MCRNIQIEPNRYKRKERSFKMRFSFIPCKLLEEAIHLLHSLRGVSILFSEAEFGKTFFIVKELEQQV</sequence>